<dbReference type="OrthoDB" id="3168162at2759"/>
<protein>
    <submittedName>
        <fullName evidence="6">Uncharacterized protein</fullName>
    </submittedName>
</protein>
<dbReference type="GO" id="GO:0016020">
    <property type="term" value="C:membrane"/>
    <property type="evidence" value="ECO:0007669"/>
    <property type="project" value="GOC"/>
</dbReference>
<gene>
    <name evidence="6" type="ORF">PXEA_LOCUS29078</name>
</gene>
<proteinExistence type="inferred from homology"/>
<dbReference type="Gene3D" id="3.90.1150.10">
    <property type="entry name" value="Aspartate Aminotransferase, domain 1"/>
    <property type="match status" value="1"/>
</dbReference>
<keyword evidence="5" id="KW-0012">Acyltransferase</keyword>
<comment type="caution">
    <text evidence="6">The sequence shown here is derived from an EMBL/GenBank/DDBJ whole genome shotgun (WGS) entry which is preliminary data.</text>
</comment>
<evidence type="ECO:0000256" key="2">
    <source>
        <dbReference type="ARBA" id="ARBA00008392"/>
    </source>
</evidence>
<evidence type="ECO:0000256" key="1">
    <source>
        <dbReference type="ARBA" id="ARBA00001933"/>
    </source>
</evidence>
<dbReference type="GO" id="GO:0005783">
    <property type="term" value="C:endoplasmic reticulum"/>
    <property type="evidence" value="ECO:0007669"/>
    <property type="project" value="TreeGrafter"/>
</dbReference>
<dbReference type="PANTHER" id="PTHR13693">
    <property type="entry name" value="CLASS II AMINOTRANSFERASE/8-AMINO-7-OXONONANOATE SYNTHASE"/>
    <property type="match status" value="1"/>
</dbReference>
<organism evidence="6 7">
    <name type="scientific">Protopolystoma xenopodis</name>
    <dbReference type="NCBI Taxonomy" id="117903"/>
    <lineage>
        <taxon>Eukaryota</taxon>
        <taxon>Metazoa</taxon>
        <taxon>Spiralia</taxon>
        <taxon>Lophotrochozoa</taxon>
        <taxon>Platyhelminthes</taxon>
        <taxon>Monogenea</taxon>
        <taxon>Polyopisthocotylea</taxon>
        <taxon>Polystomatidea</taxon>
        <taxon>Polystomatidae</taxon>
        <taxon>Protopolystoma</taxon>
    </lineage>
</organism>
<dbReference type="AlphaFoldDB" id="A0A3S5B3V1"/>
<dbReference type="SUPFAM" id="SSF53383">
    <property type="entry name" value="PLP-dependent transferases"/>
    <property type="match status" value="1"/>
</dbReference>
<keyword evidence="3" id="KW-0808">Transferase</keyword>
<evidence type="ECO:0000313" key="7">
    <source>
        <dbReference type="Proteomes" id="UP000784294"/>
    </source>
</evidence>
<feature type="non-terminal residue" evidence="6">
    <location>
        <position position="93"/>
    </location>
</feature>
<dbReference type="GO" id="GO:0046512">
    <property type="term" value="P:sphingosine biosynthetic process"/>
    <property type="evidence" value="ECO:0007669"/>
    <property type="project" value="TreeGrafter"/>
</dbReference>
<dbReference type="GO" id="GO:0046513">
    <property type="term" value="P:ceramide biosynthetic process"/>
    <property type="evidence" value="ECO:0007669"/>
    <property type="project" value="TreeGrafter"/>
</dbReference>
<sequence>SLELAVGVFGGFCAGSKFVVDHQRLSGQGYCFSASLPPMLAAAATTGLELLIKEQGSRQSKLRNLAVILSRRFASSGPDSLSTYWQTDVSETV</sequence>
<dbReference type="PANTHER" id="PTHR13693:SF2">
    <property type="entry name" value="SERINE PALMITOYLTRANSFERASE 1"/>
    <property type="match status" value="1"/>
</dbReference>
<comment type="cofactor">
    <cofactor evidence="1">
        <name>pyridoxal 5'-phosphate</name>
        <dbReference type="ChEBI" id="CHEBI:597326"/>
    </cofactor>
</comment>
<dbReference type="InterPro" id="IPR050087">
    <property type="entry name" value="AON_synthase_class-II"/>
</dbReference>
<name>A0A3S5B3V1_9PLAT</name>
<dbReference type="Proteomes" id="UP000784294">
    <property type="component" value="Unassembled WGS sequence"/>
</dbReference>
<dbReference type="EMBL" id="CAAALY010250300">
    <property type="protein sequence ID" value="VEL35638.1"/>
    <property type="molecule type" value="Genomic_DNA"/>
</dbReference>
<dbReference type="InterPro" id="IPR015424">
    <property type="entry name" value="PyrdxlP-dep_Trfase"/>
</dbReference>
<evidence type="ECO:0000256" key="4">
    <source>
        <dbReference type="ARBA" id="ARBA00022898"/>
    </source>
</evidence>
<keyword evidence="7" id="KW-1185">Reference proteome</keyword>
<accession>A0A3S5B3V1</accession>
<dbReference type="InterPro" id="IPR015422">
    <property type="entry name" value="PyrdxlP-dep_Trfase_small"/>
</dbReference>
<keyword evidence="4" id="KW-0663">Pyridoxal phosphate</keyword>
<evidence type="ECO:0000313" key="6">
    <source>
        <dbReference type="EMBL" id="VEL35638.1"/>
    </source>
</evidence>
<reference evidence="6" key="1">
    <citation type="submission" date="2018-11" db="EMBL/GenBank/DDBJ databases">
        <authorList>
            <consortium name="Pathogen Informatics"/>
        </authorList>
    </citation>
    <scope>NUCLEOTIDE SEQUENCE</scope>
</reference>
<dbReference type="InterPro" id="IPR015421">
    <property type="entry name" value="PyrdxlP-dep_Trfase_major"/>
</dbReference>
<evidence type="ECO:0000256" key="3">
    <source>
        <dbReference type="ARBA" id="ARBA00022679"/>
    </source>
</evidence>
<dbReference type="Gene3D" id="3.40.640.10">
    <property type="entry name" value="Type I PLP-dependent aspartate aminotransferase-like (Major domain)"/>
    <property type="match status" value="1"/>
</dbReference>
<dbReference type="GO" id="GO:0004758">
    <property type="term" value="F:serine C-palmitoyltransferase activity"/>
    <property type="evidence" value="ECO:0007669"/>
    <property type="project" value="TreeGrafter"/>
</dbReference>
<comment type="similarity">
    <text evidence="2">Belongs to the class-II pyridoxal-phosphate-dependent aminotransferase family.</text>
</comment>
<evidence type="ECO:0000256" key="5">
    <source>
        <dbReference type="ARBA" id="ARBA00023315"/>
    </source>
</evidence>